<keyword evidence="1" id="KW-0472">Membrane</keyword>
<feature type="transmembrane region" description="Helical" evidence="1">
    <location>
        <begin position="7"/>
        <end position="24"/>
    </location>
</feature>
<evidence type="ECO:0000259" key="2">
    <source>
        <dbReference type="Pfam" id="PF13038"/>
    </source>
</evidence>
<keyword evidence="1" id="KW-0812">Transmembrane</keyword>
<feature type="transmembrane region" description="Helical" evidence="1">
    <location>
        <begin position="99"/>
        <end position="119"/>
    </location>
</feature>
<dbReference type="InterPro" id="IPR025007">
    <property type="entry name" value="DUF3899"/>
</dbReference>
<organism evidence="4 5">
    <name type="scientific">Staphylococcus auricularis</name>
    <dbReference type="NCBI Taxonomy" id="29379"/>
    <lineage>
        <taxon>Bacteria</taxon>
        <taxon>Bacillati</taxon>
        <taxon>Bacillota</taxon>
        <taxon>Bacilli</taxon>
        <taxon>Bacillales</taxon>
        <taxon>Staphylococcaceae</taxon>
        <taxon>Staphylococcus</taxon>
    </lineage>
</organism>
<proteinExistence type="predicted"/>
<dbReference type="Proteomes" id="UP001171687">
    <property type="component" value="Unassembled WGS sequence"/>
</dbReference>
<keyword evidence="1" id="KW-1133">Transmembrane helix</keyword>
<sequence>MQKPINWIIPILFTPLLSLVIWLVTDALFINIAFYVSIILFIVSFILIIIQDGVLDATSYGFRRIRYQLSSKKRRTEIEKDSFFNPKEAKKVHYHVYPIFKTAAICNVCYLILNLIIALTL</sequence>
<evidence type="ECO:0000313" key="3">
    <source>
        <dbReference type="EMBL" id="MDN4533814.1"/>
    </source>
</evidence>
<evidence type="ECO:0000313" key="5">
    <source>
        <dbReference type="Proteomes" id="UP000242470"/>
    </source>
</evidence>
<feature type="domain" description="DUF3899" evidence="2">
    <location>
        <begin position="30"/>
        <end position="118"/>
    </location>
</feature>
<dbReference type="EMBL" id="PPQW01000040">
    <property type="protein sequence ID" value="PNZ67168.1"/>
    <property type="molecule type" value="Genomic_DNA"/>
</dbReference>
<reference evidence="3" key="2">
    <citation type="submission" date="2023-07" db="EMBL/GenBank/DDBJ databases">
        <title>Evaluation of the beneficial properties of pineapple isolates.</title>
        <authorList>
            <person name="Adefiranye O."/>
        </authorList>
    </citation>
    <scope>NUCLEOTIDE SEQUENCE</scope>
    <source>
        <strain evidence="3">PAPLE_T1</strain>
    </source>
</reference>
<dbReference type="RefSeq" id="WP_059106463.1">
    <property type="nucleotide sequence ID" value="NZ_AP024589.1"/>
</dbReference>
<dbReference type="Pfam" id="PF13038">
    <property type="entry name" value="DUF3899"/>
    <property type="match status" value="1"/>
</dbReference>
<name>A0AAP8PNJ0_9STAP</name>
<gene>
    <name evidence="4" type="ORF">CD158_06830</name>
    <name evidence="3" type="ORF">QYH67_09620</name>
</gene>
<accession>A0AAP8PNJ0</accession>
<comment type="caution">
    <text evidence="4">The sequence shown here is derived from an EMBL/GenBank/DDBJ whole genome shotgun (WGS) entry which is preliminary data.</text>
</comment>
<dbReference type="AlphaFoldDB" id="A0AAP8PNJ0"/>
<evidence type="ECO:0000256" key="1">
    <source>
        <dbReference type="SAM" id="Phobius"/>
    </source>
</evidence>
<evidence type="ECO:0000313" key="4">
    <source>
        <dbReference type="EMBL" id="PNZ67168.1"/>
    </source>
</evidence>
<dbReference type="Proteomes" id="UP000242470">
    <property type="component" value="Unassembled WGS sequence"/>
</dbReference>
<dbReference type="GeneID" id="64982654"/>
<dbReference type="EMBL" id="JAUHQC010000012">
    <property type="protein sequence ID" value="MDN4533814.1"/>
    <property type="molecule type" value="Genomic_DNA"/>
</dbReference>
<protein>
    <submittedName>
        <fullName evidence="4">DUF3899 domain-containing protein</fullName>
    </submittedName>
</protein>
<feature type="transmembrane region" description="Helical" evidence="1">
    <location>
        <begin position="30"/>
        <end position="50"/>
    </location>
</feature>
<reference evidence="4 5" key="1">
    <citation type="submission" date="2017-08" db="EMBL/GenBank/DDBJ databases">
        <title>Draft genome sequences of 64 type strains of genus Staph aureus.</title>
        <authorList>
            <person name="Cole K."/>
            <person name="Golubchik T."/>
            <person name="Russell J."/>
            <person name="Foster D."/>
            <person name="Llewelyn M."/>
            <person name="Wilson D."/>
            <person name="Crook D."/>
            <person name="Paul J."/>
        </authorList>
    </citation>
    <scope>NUCLEOTIDE SEQUENCE [LARGE SCALE GENOMIC DNA]</scope>
    <source>
        <strain evidence="4 5">NCTC 12101</strain>
    </source>
</reference>